<dbReference type="GO" id="GO:0004222">
    <property type="term" value="F:metalloendopeptidase activity"/>
    <property type="evidence" value="ECO:0007669"/>
    <property type="project" value="InterPro"/>
</dbReference>
<dbReference type="PANTHER" id="PTHR11733:SF238">
    <property type="entry name" value="FI07649P-RELATED"/>
    <property type="match status" value="1"/>
</dbReference>
<dbReference type="Gene3D" id="3.40.390.10">
    <property type="entry name" value="Collagenase (Catalytic Domain)"/>
    <property type="match status" value="1"/>
</dbReference>
<comment type="similarity">
    <text evidence="3">Belongs to the peptidase M13 family.</text>
</comment>
<protein>
    <submittedName>
        <fullName evidence="12">Endothelin-converting enzyme 1</fullName>
    </submittedName>
</protein>
<reference evidence="12" key="2">
    <citation type="journal article" date="2015" name="Gigascience">
        <title>Reconstructing a comprehensive transcriptome assembly of a white-pupal translocated strain of the pest fruit fly Bactrocera cucurbitae.</title>
        <authorList>
            <person name="Sim S.B."/>
            <person name="Calla B."/>
            <person name="Hall B."/>
            <person name="DeRego T."/>
            <person name="Geib S.M."/>
        </authorList>
    </citation>
    <scope>NUCLEOTIDE SEQUENCE</scope>
</reference>
<keyword evidence="5" id="KW-0479">Metal-binding</keyword>
<dbReference type="CDD" id="cd08662">
    <property type="entry name" value="M13"/>
    <property type="match status" value="1"/>
</dbReference>
<keyword evidence="4" id="KW-0645">Protease</keyword>
<keyword evidence="7" id="KW-0862">Zinc</keyword>
<feature type="domain" description="Peptidase M13 N-terminal" evidence="11">
    <location>
        <begin position="76"/>
        <end position="448"/>
    </location>
</feature>
<keyword evidence="9" id="KW-0732">Signal</keyword>
<evidence type="ECO:0000256" key="6">
    <source>
        <dbReference type="ARBA" id="ARBA00022801"/>
    </source>
</evidence>
<evidence type="ECO:0000256" key="3">
    <source>
        <dbReference type="ARBA" id="ARBA00007357"/>
    </source>
</evidence>
<name>A0A0A1XB25_ZEUCU</name>
<dbReference type="GO" id="GO:0016485">
    <property type="term" value="P:protein processing"/>
    <property type="evidence" value="ECO:0007669"/>
    <property type="project" value="TreeGrafter"/>
</dbReference>
<evidence type="ECO:0000259" key="11">
    <source>
        <dbReference type="Pfam" id="PF05649"/>
    </source>
</evidence>
<comment type="subcellular location">
    <subcellularLocation>
        <location evidence="2">Cell membrane</location>
        <topology evidence="2">Single-pass type II membrane protein</topology>
    </subcellularLocation>
</comment>
<gene>
    <name evidence="12" type="primary">Ece1_1</name>
    <name evidence="12" type="ORF">g.1544</name>
</gene>
<dbReference type="Pfam" id="PF05649">
    <property type="entry name" value="Peptidase_M13_N"/>
    <property type="match status" value="1"/>
</dbReference>
<proteinExistence type="inferred from homology"/>
<evidence type="ECO:0000256" key="5">
    <source>
        <dbReference type="ARBA" id="ARBA00022723"/>
    </source>
</evidence>
<dbReference type="Gene3D" id="1.10.1380.10">
    <property type="entry name" value="Neutral endopeptidase , domain2"/>
    <property type="match status" value="1"/>
</dbReference>
<keyword evidence="8" id="KW-0482">Metalloprotease</keyword>
<evidence type="ECO:0000313" key="12">
    <source>
        <dbReference type="EMBL" id="JAD07970.1"/>
    </source>
</evidence>
<dbReference type="PANTHER" id="PTHR11733">
    <property type="entry name" value="ZINC METALLOPROTEASE FAMILY M13 NEPRILYSIN-RELATED"/>
    <property type="match status" value="1"/>
</dbReference>
<feature type="chain" id="PRO_5001983377" evidence="9">
    <location>
        <begin position="32"/>
        <end position="720"/>
    </location>
</feature>
<dbReference type="GO" id="GO:0005886">
    <property type="term" value="C:plasma membrane"/>
    <property type="evidence" value="ECO:0007669"/>
    <property type="project" value="UniProtKB-SubCell"/>
</dbReference>
<dbReference type="EMBL" id="GBXI01006322">
    <property type="protein sequence ID" value="JAD07970.1"/>
    <property type="molecule type" value="Transcribed_RNA"/>
</dbReference>
<keyword evidence="6" id="KW-0378">Hydrolase</keyword>
<evidence type="ECO:0000256" key="1">
    <source>
        <dbReference type="ARBA" id="ARBA00001947"/>
    </source>
</evidence>
<accession>A0A0A1XB25</accession>
<evidence type="ECO:0000256" key="7">
    <source>
        <dbReference type="ARBA" id="ARBA00022833"/>
    </source>
</evidence>
<dbReference type="InterPro" id="IPR042089">
    <property type="entry name" value="Peptidase_M13_dom_2"/>
</dbReference>
<sequence length="720" mass="84375">MKMSVSNCMRRYWLWVSLLQLLVLSVNQSESTSVPLVQLYVDKISQIDNTKYVRDVMRQAKSAEMRNYMQPDVDACDDFFQYACGNWAKINPTQPRNLLETTFAAQLLSIYDKKQLKVLLEETQENGDDIKTNVKTFFGACLQVDEKQKERNKLKLWEIAEEFGQMPVLTPEGAWEAHKFDWLSTIARIQNQYGLDIILQLGMREDFVNKTENKIFIGQPKLALQSKAMYKSPATKWHRDKYEDEICEALQKYLGIKEADAKRTAHEILYFESRLADGITDRRLGKTIKSMAVLRTVEEMTSVYKGDIDMHTYLNISLGQEFNETFYEYHVEYQKNLVQLLKEIPKEQVANYIMYQLLKTFFFDYKATSSAKKKLCLNKTKLYFANVLDNMIFRKYNNKNTVADINLIWLKIKEIFKNELESNNLSWISPTTRKLALEKLTAMRLEINSYEESNFNEEYEGLILSKTDYIENLKQVLIQQTKRVLVNLRQSHRPVEMPVTFSFSPSYINRENSIKIPVILLQPNFLWSDHYPNALKFATLGSLLAHELIHGFDDVGRHFDTYGTEQTWWDNNSTDAFNERKRCFKRQYSLYRYNGNYLPPSELQAENIADNGGIQLAYKAYRKWIVTLNETTSLERERLLVLETLPNLNFTNKQLFFLAFAQFWCNNVDVHFRDKVSLISVHVPAKFRVIGSLANFNTFAEEFHCDTGTTMNPKHKCKIY</sequence>
<reference evidence="12" key="1">
    <citation type="submission" date="2014-11" db="EMBL/GenBank/DDBJ databases">
        <authorList>
            <person name="Geib S."/>
        </authorList>
    </citation>
    <scope>NUCLEOTIDE SEQUENCE</scope>
</reference>
<organism evidence="12">
    <name type="scientific">Zeugodacus cucurbitae</name>
    <name type="common">Melon fruit fly</name>
    <name type="synonym">Bactrocera cucurbitae</name>
    <dbReference type="NCBI Taxonomy" id="28588"/>
    <lineage>
        <taxon>Eukaryota</taxon>
        <taxon>Metazoa</taxon>
        <taxon>Ecdysozoa</taxon>
        <taxon>Arthropoda</taxon>
        <taxon>Hexapoda</taxon>
        <taxon>Insecta</taxon>
        <taxon>Pterygota</taxon>
        <taxon>Neoptera</taxon>
        <taxon>Endopterygota</taxon>
        <taxon>Diptera</taxon>
        <taxon>Brachycera</taxon>
        <taxon>Muscomorpha</taxon>
        <taxon>Tephritoidea</taxon>
        <taxon>Tephritidae</taxon>
        <taxon>Zeugodacus</taxon>
        <taxon>Zeugodacus</taxon>
    </lineage>
</organism>
<feature type="domain" description="Peptidase M13 C-terminal" evidence="10">
    <location>
        <begin position="507"/>
        <end position="719"/>
    </location>
</feature>
<evidence type="ECO:0000256" key="9">
    <source>
        <dbReference type="SAM" id="SignalP"/>
    </source>
</evidence>
<dbReference type="AlphaFoldDB" id="A0A0A1XB25"/>
<dbReference type="InterPro" id="IPR000718">
    <property type="entry name" value="Peptidase_M13"/>
</dbReference>
<comment type="cofactor">
    <cofactor evidence="1">
        <name>Zn(2+)</name>
        <dbReference type="ChEBI" id="CHEBI:29105"/>
    </cofactor>
</comment>
<evidence type="ECO:0000256" key="2">
    <source>
        <dbReference type="ARBA" id="ARBA00004401"/>
    </source>
</evidence>
<dbReference type="SUPFAM" id="SSF55486">
    <property type="entry name" value="Metalloproteases ('zincins'), catalytic domain"/>
    <property type="match status" value="1"/>
</dbReference>
<dbReference type="PROSITE" id="PS51885">
    <property type="entry name" value="NEPRILYSIN"/>
    <property type="match status" value="1"/>
</dbReference>
<evidence type="ECO:0000256" key="4">
    <source>
        <dbReference type="ARBA" id="ARBA00022670"/>
    </source>
</evidence>
<evidence type="ECO:0000256" key="8">
    <source>
        <dbReference type="ARBA" id="ARBA00023049"/>
    </source>
</evidence>
<dbReference type="Pfam" id="PF01431">
    <property type="entry name" value="Peptidase_M13"/>
    <property type="match status" value="1"/>
</dbReference>
<dbReference type="InterPro" id="IPR008753">
    <property type="entry name" value="Peptidase_M13_N"/>
</dbReference>
<dbReference type="PRINTS" id="PR00786">
    <property type="entry name" value="NEPRILYSIN"/>
</dbReference>
<dbReference type="InterPro" id="IPR024079">
    <property type="entry name" value="MetalloPept_cat_dom_sf"/>
</dbReference>
<dbReference type="InterPro" id="IPR018497">
    <property type="entry name" value="Peptidase_M13_C"/>
</dbReference>
<dbReference type="GO" id="GO:0046872">
    <property type="term" value="F:metal ion binding"/>
    <property type="evidence" value="ECO:0007669"/>
    <property type="project" value="UniProtKB-KW"/>
</dbReference>
<feature type="signal peptide" evidence="9">
    <location>
        <begin position="1"/>
        <end position="31"/>
    </location>
</feature>
<evidence type="ECO:0000259" key="10">
    <source>
        <dbReference type="Pfam" id="PF01431"/>
    </source>
</evidence>